<evidence type="ECO:0000256" key="2">
    <source>
        <dbReference type="ARBA" id="ARBA00022723"/>
    </source>
</evidence>
<proteinExistence type="predicted"/>
<name>A0A8T1RKA1_CARIL</name>
<accession>A0A8T1RKA1</accession>
<comment type="caution">
    <text evidence="6">The sequence shown here is derived from an EMBL/GenBank/DDBJ whole genome shotgun (WGS) entry which is preliminary data.</text>
</comment>
<protein>
    <submittedName>
        <fullName evidence="6">Uncharacterized protein</fullName>
    </submittedName>
</protein>
<gene>
    <name evidence="6" type="ORF">CIPAW_01G089100</name>
</gene>
<organism evidence="6 7">
    <name type="scientific">Carya illinoinensis</name>
    <name type="common">Pecan</name>
    <dbReference type="NCBI Taxonomy" id="32201"/>
    <lineage>
        <taxon>Eukaryota</taxon>
        <taxon>Viridiplantae</taxon>
        <taxon>Streptophyta</taxon>
        <taxon>Embryophyta</taxon>
        <taxon>Tracheophyta</taxon>
        <taxon>Spermatophyta</taxon>
        <taxon>Magnoliopsida</taxon>
        <taxon>eudicotyledons</taxon>
        <taxon>Gunneridae</taxon>
        <taxon>Pentapetalae</taxon>
        <taxon>rosids</taxon>
        <taxon>fabids</taxon>
        <taxon>Fagales</taxon>
        <taxon>Juglandaceae</taxon>
        <taxon>Carya</taxon>
    </lineage>
</organism>
<reference evidence="6" key="1">
    <citation type="submission" date="2020-12" db="EMBL/GenBank/DDBJ databases">
        <title>WGS assembly of Carya illinoinensis cv. Pawnee.</title>
        <authorList>
            <person name="Platts A."/>
            <person name="Shu S."/>
            <person name="Wright S."/>
            <person name="Barry K."/>
            <person name="Edger P."/>
            <person name="Pires J.C."/>
            <person name="Schmutz J."/>
        </authorList>
    </citation>
    <scope>NUCLEOTIDE SEQUENCE</scope>
    <source>
        <tissue evidence="6">Leaf</tissue>
    </source>
</reference>
<keyword evidence="3" id="KW-0863">Zinc-finger</keyword>
<dbReference type="InterPro" id="IPR052035">
    <property type="entry name" value="ZnF_BED_domain_contain"/>
</dbReference>
<sequence length="201" mass="23179">MRTYENEKTKLRALLKHVNKVHITTDMWTSCQKLSYMVVTCHFIDSDWHLQRRVLNFCNVPPPHTGLLIADALEKCFQNWGIENKISSITVDNASSNNVAIRILKDDFRLKKTLSVSGQLFHVRCCAHITNLLVQYGLGEIRDIVDCVRDSIKYLVASESRLKQFSEIAKQLQLPSKKLILDVPTRWNSTYLMLDAAIQFK</sequence>
<keyword evidence="2" id="KW-0479">Metal-binding</keyword>
<dbReference type="PANTHER" id="PTHR46481:SF10">
    <property type="entry name" value="ZINC FINGER BED DOMAIN-CONTAINING PROTEIN 39"/>
    <property type="match status" value="1"/>
</dbReference>
<evidence type="ECO:0000256" key="5">
    <source>
        <dbReference type="ARBA" id="ARBA00023242"/>
    </source>
</evidence>
<dbReference type="GO" id="GO:0008270">
    <property type="term" value="F:zinc ion binding"/>
    <property type="evidence" value="ECO:0007669"/>
    <property type="project" value="UniProtKB-KW"/>
</dbReference>
<evidence type="ECO:0000256" key="3">
    <source>
        <dbReference type="ARBA" id="ARBA00022771"/>
    </source>
</evidence>
<evidence type="ECO:0000313" key="6">
    <source>
        <dbReference type="EMBL" id="KAG6667256.1"/>
    </source>
</evidence>
<dbReference type="Proteomes" id="UP000811609">
    <property type="component" value="Chromosome 1"/>
</dbReference>
<dbReference type="GO" id="GO:0005634">
    <property type="term" value="C:nucleus"/>
    <property type="evidence" value="ECO:0007669"/>
    <property type="project" value="UniProtKB-SubCell"/>
</dbReference>
<evidence type="ECO:0000256" key="1">
    <source>
        <dbReference type="ARBA" id="ARBA00004123"/>
    </source>
</evidence>
<comment type="subcellular location">
    <subcellularLocation>
        <location evidence="1">Nucleus</location>
    </subcellularLocation>
</comment>
<dbReference type="AlphaFoldDB" id="A0A8T1RKA1"/>
<keyword evidence="4" id="KW-0862">Zinc</keyword>
<keyword evidence="5" id="KW-0539">Nucleus</keyword>
<dbReference type="EMBL" id="CM031809">
    <property type="protein sequence ID" value="KAG6667256.1"/>
    <property type="molecule type" value="Genomic_DNA"/>
</dbReference>
<dbReference type="PANTHER" id="PTHR46481">
    <property type="entry name" value="ZINC FINGER BED DOMAIN-CONTAINING PROTEIN 4"/>
    <property type="match status" value="1"/>
</dbReference>
<keyword evidence="7" id="KW-1185">Reference proteome</keyword>
<evidence type="ECO:0000313" key="7">
    <source>
        <dbReference type="Proteomes" id="UP000811609"/>
    </source>
</evidence>
<evidence type="ECO:0000256" key="4">
    <source>
        <dbReference type="ARBA" id="ARBA00022833"/>
    </source>
</evidence>